<dbReference type="PRINTS" id="PR01415">
    <property type="entry name" value="ANKYRIN"/>
</dbReference>
<dbReference type="Pfam" id="PF00069">
    <property type="entry name" value="Pkinase"/>
    <property type="match status" value="1"/>
</dbReference>
<dbReference type="GO" id="GO:0005524">
    <property type="term" value="F:ATP binding"/>
    <property type="evidence" value="ECO:0007669"/>
    <property type="project" value="InterPro"/>
</dbReference>
<evidence type="ECO:0000256" key="1">
    <source>
        <dbReference type="ARBA" id="ARBA00022737"/>
    </source>
</evidence>
<dbReference type="Gene3D" id="1.25.40.20">
    <property type="entry name" value="Ankyrin repeat-containing domain"/>
    <property type="match status" value="7"/>
</dbReference>
<dbReference type="PROSITE" id="PS50297">
    <property type="entry name" value="ANK_REP_REGION"/>
    <property type="match status" value="7"/>
</dbReference>
<proteinExistence type="predicted"/>
<dbReference type="GO" id="GO:0004672">
    <property type="term" value="F:protein kinase activity"/>
    <property type="evidence" value="ECO:0007669"/>
    <property type="project" value="InterPro"/>
</dbReference>
<dbReference type="EMBL" id="OB664054">
    <property type="protein sequence ID" value="CAD7231954.1"/>
    <property type="molecule type" value="Genomic_DNA"/>
</dbReference>
<dbReference type="InterPro" id="IPR000719">
    <property type="entry name" value="Prot_kinase_dom"/>
</dbReference>
<dbReference type="Gene3D" id="3.30.200.20">
    <property type="entry name" value="Phosphorylase Kinase, domain 1"/>
    <property type="match status" value="1"/>
</dbReference>
<organism evidence="4">
    <name type="scientific">Cyprideis torosa</name>
    <dbReference type="NCBI Taxonomy" id="163714"/>
    <lineage>
        <taxon>Eukaryota</taxon>
        <taxon>Metazoa</taxon>
        <taxon>Ecdysozoa</taxon>
        <taxon>Arthropoda</taxon>
        <taxon>Crustacea</taxon>
        <taxon>Oligostraca</taxon>
        <taxon>Ostracoda</taxon>
        <taxon>Podocopa</taxon>
        <taxon>Podocopida</taxon>
        <taxon>Cytherocopina</taxon>
        <taxon>Cytheroidea</taxon>
        <taxon>Cytherideidae</taxon>
        <taxon>Cyprideis</taxon>
    </lineage>
</organism>
<dbReference type="PANTHER" id="PTHR24198:SF165">
    <property type="entry name" value="ANKYRIN REPEAT-CONTAINING PROTEIN-RELATED"/>
    <property type="match status" value="1"/>
</dbReference>
<dbReference type="PROSITE" id="PS50088">
    <property type="entry name" value="ANK_REPEAT"/>
    <property type="match status" value="7"/>
</dbReference>
<dbReference type="PANTHER" id="PTHR24198">
    <property type="entry name" value="ANKYRIN REPEAT AND PROTEIN KINASE DOMAIN-CONTAINING PROTEIN"/>
    <property type="match status" value="1"/>
</dbReference>
<name>A0A7R8ZPV6_9CRUS</name>
<dbReference type="Pfam" id="PF00023">
    <property type="entry name" value="Ank"/>
    <property type="match status" value="3"/>
</dbReference>
<dbReference type="OrthoDB" id="6365100at2759"/>
<accession>A0A7R8ZPV6</accession>
<dbReference type="SUPFAM" id="SSF56112">
    <property type="entry name" value="Protein kinase-like (PK-like)"/>
    <property type="match status" value="1"/>
</dbReference>
<dbReference type="InterPro" id="IPR036770">
    <property type="entry name" value="Ankyrin_rpt-contain_sf"/>
</dbReference>
<reference evidence="4" key="1">
    <citation type="submission" date="2020-11" db="EMBL/GenBank/DDBJ databases">
        <authorList>
            <person name="Tran Van P."/>
        </authorList>
    </citation>
    <scope>NUCLEOTIDE SEQUENCE</scope>
</reference>
<evidence type="ECO:0000256" key="2">
    <source>
        <dbReference type="ARBA" id="ARBA00023043"/>
    </source>
</evidence>
<protein>
    <submittedName>
        <fullName evidence="4">Uncharacterized protein</fullName>
    </submittedName>
</protein>
<feature type="region of interest" description="Disordered" evidence="3">
    <location>
        <begin position="54"/>
        <end position="84"/>
    </location>
</feature>
<dbReference type="SUPFAM" id="SSF48403">
    <property type="entry name" value="Ankyrin repeat"/>
    <property type="match status" value="2"/>
</dbReference>
<dbReference type="PROSITE" id="PS50011">
    <property type="entry name" value="PROTEIN_KINASE_DOM"/>
    <property type="match status" value="1"/>
</dbReference>
<keyword evidence="1" id="KW-0677">Repeat</keyword>
<dbReference type="SMART" id="SM00248">
    <property type="entry name" value="ANK"/>
    <property type="match status" value="14"/>
</dbReference>
<gene>
    <name evidence="4" type="ORF">CTOB1V02_LOCUS9797</name>
</gene>
<evidence type="ECO:0000256" key="3">
    <source>
        <dbReference type="SAM" id="MobiDB-lite"/>
    </source>
</evidence>
<keyword evidence="2" id="KW-0040">ANK repeat</keyword>
<dbReference type="AlphaFoldDB" id="A0A7R8ZPV6"/>
<dbReference type="InterPro" id="IPR002110">
    <property type="entry name" value="Ankyrin_rpt"/>
</dbReference>
<sequence>MFGLGRDPDLPQVTLWRDFEEPVQLPTVQPGDLRNCVLHSNRLARETTLDPGELSFVVSHPSPPVPATASEQNEDDNKRSTSGEEHGFEVVHVNGSPESACFKTYLIHRESHRAKWLHVFSFLPGFHPVVKVLLTHGADPNSVVTDWGLTPLHIATTPDTVRLLLDYKADVDVKDRNGWTPLLQATFRGHHSVVEILLAHGANPNIAKLYKTSPLHHAKSAETAELLIQNGAEVNVKDEDHETPLFVATKNDLHSVVEVLLANGADPNIANRYKRSPLHHATSAETAELLIVKGAEENAKDENGKTPLFIATENGRHSVVEVLFANQADPNIANRYQQSPLHRAKSVETAEFLIVKGAEVNVKDRRGKTPLFVATEENLHSVVEVLVAHGAEPNIANEDERSPLHNATSAETAELLIVKGAEVNAKDKDGRTPLFEATEKNRHSVVKILLGHGADPNITPKDGHSPLHAAMNTESFETAKLLIEKGANVDCIGSSGETALHWCCFLGRGDLAKLLLSKGASPDIRDKEGQTAYEIAISRGYVHVASCFHDFFPSVLSSTESRFRQEFEVLSEMGEGGYGKVYKVKKKADGKEYALKSVTISGWSKKIQRSLREVSAMLKLTGPAIVKCYDAWIEEGECNKKVG</sequence>
<dbReference type="InterPro" id="IPR011009">
    <property type="entry name" value="Kinase-like_dom_sf"/>
</dbReference>
<evidence type="ECO:0000313" key="4">
    <source>
        <dbReference type="EMBL" id="CAD7231954.1"/>
    </source>
</evidence>
<feature type="compositionally biased region" description="Basic and acidic residues" evidence="3">
    <location>
        <begin position="75"/>
        <end position="84"/>
    </location>
</feature>
<dbReference type="Pfam" id="PF12796">
    <property type="entry name" value="Ank_2"/>
    <property type="match status" value="3"/>
</dbReference>